<evidence type="ECO:0000313" key="3">
    <source>
        <dbReference type="EMBL" id="OBR83225.1"/>
    </source>
</evidence>
<gene>
    <name evidence="3" type="ORF">I303_06786</name>
    <name evidence="4" type="ORF">I303_107382</name>
</gene>
<feature type="compositionally biased region" description="Basic and acidic residues" evidence="2">
    <location>
        <begin position="1845"/>
        <end position="1856"/>
    </location>
</feature>
<feature type="region of interest" description="Disordered" evidence="2">
    <location>
        <begin position="953"/>
        <end position="974"/>
    </location>
</feature>
<feature type="region of interest" description="Disordered" evidence="2">
    <location>
        <begin position="429"/>
        <end position="519"/>
    </location>
</feature>
<dbReference type="EMBL" id="CP144538">
    <property type="protein sequence ID" value="WWC64770.1"/>
    <property type="molecule type" value="Genomic_DNA"/>
</dbReference>
<dbReference type="EMBL" id="KI894034">
    <property type="protein sequence ID" value="OBR83225.1"/>
    <property type="molecule type" value="Genomic_DNA"/>
</dbReference>
<feature type="compositionally biased region" description="Basic and acidic residues" evidence="2">
    <location>
        <begin position="1611"/>
        <end position="1620"/>
    </location>
</feature>
<feature type="compositionally biased region" description="Polar residues" evidence="2">
    <location>
        <begin position="1225"/>
        <end position="1240"/>
    </location>
</feature>
<evidence type="ECO:0000256" key="2">
    <source>
        <dbReference type="SAM" id="MobiDB-lite"/>
    </source>
</evidence>
<feature type="region of interest" description="Disordered" evidence="2">
    <location>
        <begin position="1555"/>
        <end position="1685"/>
    </location>
</feature>
<dbReference type="OrthoDB" id="10681143at2759"/>
<organism evidence="3">
    <name type="scientific">Kwoniella dejecticola CBS 10117</name>
    <dbReference type="NCBI Taxonomy" id="1296121"/>
    <lineage>
        <taxon>Eukaryota</taxon>
        <taxon>Fungi</taxon>
        <taxon>Dikarya</taxon>
        <taxon>Basidiomycota</taxon>
        <taxon>Agaricomycotina</taxon>
        <taxon>Tremellomycetes</taxon>
        <taxon>Tremellales</taxon>
        <taxon>Cryptococcaceae</taxon>
        <taxon>Kwoniella</taxon>
    </lineage>
</organism>
<reference evidence="3" key="1">
    <citation type="submission" date="2013-07" db="EMBL/GenBank/DDBJ databases">
        <title>The Genome Sequence of Cryptococcus dejecticola CBS10117.</title>
        <authorList>
            <consortium name="The Broad Institute Genome Sequencing Platform"/>
            <person name="Cuomo C."/>
            <person name="Litvintseva A."/>
            <person name="Chen Y."/>
            <person name="Heitman J."/>
            <person name="Sun S."/>
            <person name="Springer D."/>
            <person name="Dromer F."/>
            <person name="Young S.K."/>
            <person name="Zeng Q."/>
            <person name="Gargeya S."/>
            <person name="Fitzgerald M."/>
            <person name="Abouelleil A."/>
            <person name="Alvarado L."/>
            <person name="Berlin A.M."/>
            <person name="Chapman S.B."/>
            <person name="Dewar J."/>
            <person name="Goldberg J."/>
            <person name="Griggs A."/>
            <person name="Gujja S."/>
            <person name="Hansen M."/>
            <person name="Howarth C."/>
            <person name="Imamovic A."/>
            <person name="Larimer J."/>
            <person name="McCowan C."/>
            <person name="Murphy C."/>
            <person name="Pearson M."/>
            <person name="Priest M."/>
            <person name="Roberts A."/>
            <person name="Saif S."/>
            <person name="Shea T."/>
            <person name="Sykes S."/>
            <person name="Wortman J."/>
            <person name="Nusbaum C."/>
            <person name="Birren B."/>
        </authorList>
    </citation>
    <scope>NUCLEOTIDE SEQUENCE [LARGE SCALE GENOMIC DNA]</scope>
    <source>
        <strain evidence="3">CBS 10117</strain>
    </source>
</reference>
<feature type="region of interest" description="Disordered" evidence="2">
    <location>
        <begin position="216"/>
        <end position="258"/>
    </location>
</feature>
<feature type="region of interest" description="Disordered" evidence="2">
    <location>
        <begin position="1139"/>
        <end position="1161"/>
    </location>
</feature>
<feature type="compositionally biased region" description="Basic residues" evidence="2">
    <location>
        <begin position="1621"/>
        <end position="1633"/>
    </location>
</feature>
<evidence type="ECO:0000313" key="5">
    <source>
        <dbReference type="Proteomes" id="UP000078595"/>
    </source>
</evidence>
<reference evidence="4" key="3">
    <citation type="submission" date="2024-02" db="EMBL/GenBank/DDBJ databases">
        <title>Comparative genomics of Cryptococcus and Kwoniella reveals pathogenesis evolution and contrasting modes of karyotype evolution via chromosome fusion or intercentromeric recombination.</title>
        <authorList>
            <person name="Coelho M.A."/>
            <person name="David-Palma M."/>
            <person name="Shea T."/>
            <person name="Bowers K."/>
            <person name="McGinley-Smith S."/>
            <person name="Mohammad A.W."/>
            <person name="Gnirke A."/>
            <person name="Yurkov A.M."/>
            <person name="Nowrousian M."/>
            <person name="Sun S."/>
            <person name="Cuomo C.A."/>
            <person name="Heitman J."/>
        </authorList>
    </citation>
    <scope>NUCLEOTIDE SEQUENCE</scope>
    <source>
        <strain evidence="4">CBS 10117</strain>
    </source>
</reference>
<feature type="compositionally biased region" description="Low complexity" evidence="2">
    <location>
        <begin position="489"/>
        <end position="502"/>
    </location>
</feature>
<feature type="coiled-coil region" evidence="1">
    <location>
        <begin position="1714"/>
        <end position="1741"/>
    </location>
</feature>
<feature type="region of interest" description="Disordered" evidence="2">
    <location>
        <begin position="163"/>
        <end position="203"/>
    </location>
</feature>
<feature type="compositionally biased region" description="Basic residues" evidence="2">
    <location>
        <begin position="172"/>
        <end position="184"/>
    </location>
</feature>
<proteinExistence type="predicted"/>
<dbReference type="Proteomes" id="UP000078595">
    <property type="component" value="Chromosome 9"/>
</dbReference>
<reference evidence="4" key="2">
    <citation type="submission" date="2013-07" db="EMBL/GenBank/DDBJ databases">
        <authorList>
            <consortium name="The Broad Institute Genome Sequencing Platform"/>
            <person name="Cuomo C."/>
            <person name="Litvintseva A."/>
            <person name="Chen Y."/>
            <person name="Heitman J."/>
            <person name="Sun S."/>
            <person name="Springer D."/>
            <person name="Dromer F."/>
            <person name="Young S.K."/>
            <person name="Zeng Q."/>
            <person name="Gargeya S."/>
            <person name="Fitzgerald M."/>
            <person name="Abouelleil A."/>
            <person name="Alvarado L."/>
            <person name="Berlin A.M."/>
            <person name="Chapman S.B."/>
            <person name="Dewar J."/>
            <person name="Goldberg J."/>
            <person name="Griggs A."/>
            <person name="Gujja S."/>
            <person name="Hansen M."/>
            <person name="Howarth C."/>
            <person name="Imamovic A."/>
            <person name="Larimer J."/>
            <person name="McCowan C."/>
            <person name="Murphy C."/>
            <person name="Pearson M."/>
            <person name="Priest M."/>
            <person name="Roberts A."/>
            <person name="Saif S."/>
            <person name="Shea T."/>
            <person name="Sykes S."/>
            <person name="Wortman J."/>
            <person name="Nusbaum C."/>
            <person name="Birren B."/>
        </authorList>
    </citation>
    <scope>NUCLEOTIDE SEQUENCE</scope>
    <source>
        <strain evidence="4">CBS 10117</strain>
    </source>
</reference>
<dbReference type="VEuPathDB" id="FungiDB:I303_06786"/>
<feature type="region of interest" description="Disordered" evidence="2">
    <location>
        <begin position="1107"/>
        <end position="1127"/>
    </location>
</feature>
<feature type="compositionally biased region" description="Polar residues" evidence="2">
    <location>
        <begin position="435"/>
        <end position="457"/>
    </location>
</feature>
<evidence type="ECO:0000256" key="1">
    <source>
        <dbReference type="SAM" id="Coils"/>
    </source>
</evidence>
<keyword evidence="5" id="KW-1185">Reference proteome</keyword>
<feature type="region of interest" description="Disordered" evidence="2">
    <location>
        <begin position="1222"/>
        <end position="1241"/>
    </location>
</feature>
<feature type="region of interest" description="Disordered" evidence="2">
    <location>
        <begin position="1181"/>
        <end position="1207"/>
    </location>
</feature>
<dbReference type="GeneID" id="28970485"/>
<feature type="compositionally biased region" description="Low complexity" evidence="2">
    <location>
        <begin position="16"/>
        <end position="27"/>
    </location>
</feature>
<sequence>MSGSHLPPRPPPNTPVPSITPSSPKPQSKGKGKAKAPVLPGYLLPQGNDSMPTRVSREMHRDLDRDIQGESTSAESDEEAVYISEGDTLPIPPGAENGPDLRTQRTPLSPDPLPVSPLPLPPKQPAIEEVPKQNPNRRRLKELSKQLRAIINRIIEAYHHRHDAVQHAPDRGHHRRKAASKPRSTRSGVQASVEPKSPLVPSHDAETTLRRLAGSHQYQSTVSGSPSHLNTVSDGTEGNLKQIIPASTPEGHEPSRPIDIPFSLEARRRRSRELRELERAQKLLRRGYRGPLPNILVPKLENALWLHDPFPPPNRSGPDAHEEENEDVQLLARRFKSQSPDVVDESSGTEVPKSYTYPVPFHLVSRPRPPKRYRSDNIPFGLPRVINTRHYPPTASNESESIEGLSIGSPFLAALSTFGPFPILETHSPLHAGDTKSSQNHASTAQITETAPSSSKTVEPFSSRAEARHHRDSDPQEPEEYDYPDVFESSSSSDPPSSLISPTNRIQPPQNSHSSSTNSLGSIIDQNLWPILNGHTPSSRTASCPVELDNVSQTSLTPSEIVRAPSLEKFSVQARRSNARQSVRSLPDSQQSQTFLHRGVTHERETLDLNEGRTCHNLFYGRRRVRASSAERLFKGLSRKSRRRYTTLRLCGGSSTDLDFVEELRLLCQSLYLRRHRQKQSQHIGHRSNASRRLPQLSPLSGDRIKFFVRDLKAPHLRHLDLKPSRDAQTLAISLRQKVLNWRTYVLASPQQTFAGELPKWIGQVVTNGTNICHFKPPDHLTPGFMLEERQNWLQGRLMASEQLDETDSAFEPAGVDMNPDGSVDHSLDEGRYTRILKPYPKQVDYITSHANHPRGADPEEADLAACTCDVCFSAGVNSNQTFDMVAAAQHQQESQLNKDILRLRGGSSGRRSDSSSSSSSSSKHFAHTNIPSIPSRAEDVFPLVTPAALPTIFSGQPEPANTSRSHSITAPSPAADPVAIFDVDQSPRPQMHVADMIPRAEWDLVFTIVRIQVQGALGMHRMAPYPTHLPFYVHEAVLRAIEEVSGLFGGSAIPGLQALRQVAFRARWPPQLNTSYDFHPQVSTTRQFTSVTRDLTDLDQLAALSTSIPLPPSPFDPSGLDTADEPDMQLIDKPANWIDTQHDRPNSAPPQLEAAVGSSSYNPPDIAPIFTPLSTQVPTFMPFPSDSSSSQTAGHSFDQSTLTPGLAGQLYTGEGIAQPAAWPASTTHAESKETSSPNFFPSAIPENFGDLWPEALNTSTSPTFHGINVNPTIPIFPEASQSFSPPAVLIDTAHGMPDVSHGAQALSDLPFSSTPSAPSLAWPASTARPMDIVGLLPPSDLSALLPNMTDLSAMGWPPASITSEYHYVPPGAPPPQPAEVQPTYTEESVSAIWPASTSGHEGLLALSGPSRVEIAEGATSVTTSSMRFGSAASIGTDFMVPEYSYGGSGVATTSTTETFGQPPAGYWSPTIPPGLAGPQIPFQPPRPVHHGSTYASGIFLPPQANFTASEIATTSTYRLPASPYTSANLQPETLYQPDLQTWLVDSRLPPSLSIPQLNIIRPTPRTSVGSASTPNTPSGNGSTPGNGNGNGRSLAQAMARSGSLGPIGETSKDARERGRSKSRSGSRNRSRSRNPSVAPEQHRAGGRQLVVPPKDTFGRARRSRSLSAPARPPAVHAHLNPDPRKSREQLWREMQELIGPNTGARRQYREWEIQNAERFKREEEERIEKYKIARMEAETVRMEEWMRQKRLGPDIFKSDPPQREFVTTPGGTPHLVIAGQTALPQLASTPPEWYANSEYLEALGHMPEMRGEGSSSSTSSDISTGPGPDQPKKKRSISDIADMALKELETQGGREGRKRSKSMSGSGGSGESAQVEPTETEAERRRREKGKGRAG</sequence>
<feature type="compositionally biased region" description="Basic and acidic residues" evidence="2">
    <location>
        <begin position="465"/>
        <end position="474"/>
    </location>
</feature>
<name>A0A1A5ZZJ1_9TREE</name>
<dbReference type="KEGG" id="kdj:28970485"/>
<feature type="compositionally biased region" description="Basic and acidic residues" evidence="2">
    <location>
        <begin position="55"/>
        <end position="68"/>
    </location>
</feature>
<keyword evidence="1" id="KW-0175">Coiled coil</keyword>
<evidence type="ECO:0000313" key="4">
    <source>
        <dbReference type="EMBL" id="WWC64770.1"/>
    </source>
</evidence>
<feature type="compositionally biased region" description="Pro residues" evidence="2">
    <location>
        <begin position="109"/>
        <end position="124"/>
    </location>
</feature>
<feature type="region of interest" description="Disordered" evidence="2">
    <location>
        <begin position="1805"/>
        <end position="1896"/>
    </location>
</feature>
<accession>A0A1A5ZZJ1</accession>
<feature type="region of interest" description="Disordered" evidence="2">
    <location>
        <begin position="1"/>
        <end position="139"/>
    </location>
</feature>
<dbReference type="RefSeq" id="XP_018261067.1">
    <property type="nucleotide sequence ID" value="XM_018410064.1"/>
</dbReference>
<feature type="compositionally biased region" description="Acidic residues" evidence="2">
    <location>
        <begin position="475"/>
        <end position="485"/>
    </location>
</feature>
<feature type="region of interest" description="Disordered" evidence="2">
    <location>
        <begin position="905"/>
        <end position="932"/>
    </location>
</feature>
<feature type="compositionally biased region" description="Low complexity" evidence="2">
    <location>
        <begin position="1815"/>
        <end position="1825"/>
    </location>
</feature>
<protein>
    <submittedName>
        <fullName evidence="3">Uncharacterized protein</fullName>
    </submittedName>
</protein>
<feature type="compositionally biased region" description="Polar residues" evidence="2">
    <location>
        <begin position="960"/>
        <end position="971"/>
    </location>
</feature>
<feature type="compositionally biased region" description="Basic residues" evidence="2">
    <location>
        <begin position="1887"/>
        <end position="1896"/>
    </location>
</feature>
<feature type="compositionally biased region" description="Polar residues" evidence="2">
    <location>
        <begin position="1186"/>
        <end position="1204"/>
    </location>
</feature>
<feature type="compositionally biased region" description="Low complexity" evidence="2">
    <location>
        <begin position="1573"/>
        <end position="1582"/>
    </location>
</feature>
<feature type="compositionally biased region" description="Polar residues" evidence="2">
    <location>
        <begin position="216"/>
        <end position="236"/>
    </location>
</feature>